<protein>
    <submittedName>
        <fullName evidence="1">Uncharacterized protein</fullName>
    </submittedName>
</protein>
<accession>A0A3Q7IFB8</accession>
<evidence type="ECO:0000313" key="1">
    <source>
        <dbReference type="EnsemblPlants" id="Solyc10g045103.1.1"/>
    </source>
</evidence>
<dbReference type="InterPro" id="IPR043502">
    <property type="entry name" value="DNA/RNA_pol_sf"/>
</dbReference>
<sequence length="110" mass="12730">MSPRPSPNNAWEIKKQNRVAKILYIRKKYKLSGVPQESNAPVAFQYFSKEADTSSIDRYNVQAVLEWLVPINLKELRGFLGLTSYYKRFVNIYGMTAPPLTELNKKNAFQ</sequence>
<dbReference type="InterPro" id="IPR043128">
    <property type="entry name" value="Rev_trsase/Diguanyl_cyclase"/>
</dbReference>
<dbReference type="SUPFAM" id="SSF56672">
    <property type="entry name" value="DNA/RNA polymerases"/>
    <property type="match status" value="1"/>
</dbReference>
<keyword evidence="2" id="KW-1185">Reference proteome</keyword>
<name>A0A3Q7IFB8_SOLLC</name>
<dbReference type="Gene3D" id="3.30.70.270">
    <property type="match status" value="1"/>
</dbReference>
<dbReference type="EnsemblPlants" id="Solyc10g045103.1.1">
    <property type="protein sequence ID" value="Solyc10g045103.1.1"/>
    <property type="gene ID" value="Solyc10g045103.1"/>
</dbReference>
<proteinExistence type="predicted"/>
<dbReference type="InParanoid" id="A0A3Q7IFB8"/>
<dbReference type="Proteomes" id="UP000004994">
    <property type="component" value="Chromosome 10"/>
</dbReference>
<reference evidence="1" key="1">
    <citation type="journal article" date="2012" name="Nature">
        <title>The tomato genome sequence provides insights into fleshy fruit evolution.</title>
        <authorList>
            <consortium name="Tomato Genome Consortium"/>
        </authorList>
    </citation>
    <scope>NUCLEOTIDE SEQUENCE [LARGE SCALE GENOMIC DNA]</scope>
    <source>
        <strain evidence="1">cv. Heinz 1706</strain>
    </source>
</reference>
<evidence type="ECO:0000313" key="2">
    <source>
        <dbReference type="Proteomes" id="UP000004994"/>
    </source>
</evidence>
<organism evidence="1">
    <name type="scientific">Solanum lycopersicum</name>
    <name type="common">Tomato</name>
    <name type="synonym">Lycopersicon esculentum</name>
    <dbReference type="NCBI Taxonomy" id="4081"/>
    <lineage>
        <taxon>Eukaryota</taxon>
        <taxon>Viridiplantae</taxon>
        <taxon>Streptophyta</taxon>
        <taxon>Embryophyta</taxon>
        <taxon>Tracheophyta</taxon>
        <taxon>Spermatophyta</taxon>
        <taxon>Magnoliopsida</taxon>
        <taxon>eudicotyledons</taxon>
        <taxon>Gunneridae</taxon>
        <taxon>Pentapetalae</taxon>
        <taxon>asterids</taxon>
        <taxon>lamiids</taxon>
        <taxon>Solanales</taxon>
        <taxon>Solanaceae</taxon>
        <taxon>Solanoideae</taxon>
        <taxon>Solaneae</taxon>
        <taxon>Solanum</taxon>
        <taxon>Solanum subgen. Lycopersicon</taxon>
    </lineage>
</organism>
<dbReference type="AlphaFoldDB" id="A0A3Q7IFB8"/>
<dbReference type="Gramene" id="Solyc10g045103.1.1">
    <property type="protein sequence ID" value="Solyc10g045103.1.1"/>
    <property type="gene ID" value="Solyc10g045103.1"/>
</dbReference>
<reference evidence="1" key="2">
    <citation type="submission" date="2019-01" db="UniProtKB">
        <authorList>
            <consortium name="EnsemblPlants"/>
        </authorList>
    </citation>
    <scope>IDENTIFICATION</scope>
    <source>
        <strain evidence="1">cv. Heinz 1706</strain>
    </source>
</reference>